<evidence type="ECO:0000313" key="1">
    <source>
        <dbReference type="EMBL" id="KAL2343315.1"/>
    </source>
</evidence>
<protein>
    <submittedName>
        <fullName evidence="1">Uncharacterized protein</fullName>
    </submittedName>
</protein>
<evidence type="ECO:0000313" key="2">
    <source>
        <dbReference type="Proteomes" id="UP001603857"/>
    </source>
</evidence>
<accession>A0ABD1N5I1</accession>
<proteinExistence type="predicted"/>
<dbReference type="AlphaFoldDB" id="A0ABD1N5I1"/>
<comment type="caution">
    <text evidence="1">The sequence shown here is derived from an EMBL/GenBank/DDBJ whole genome shotgun (WGS) entry which is preliminary data.</text>
</comment>
<organism evidence="1 2">
    <name type="scientific">Flemingia macrophylla</name>
    <dbReference type="NCBI Taxonomy" id="520843"/>
    <lineage>
        <taxon>Eukaryota</taxon>
        <taxon>Viridiplantae</taxon>
        <taxon>Streptophyta</taxon>
        <taxon>Embryophyta</taxon>
        <taxon>Tracheophyta</taxon>
        <taxon>Spermatophyta</taxon>
        <taxon>Magnoliopsida</taxon>
        <taxon>eudicotyledons</taxon>
        <taxon>Gunneridae</taxon>
        <taxon>Pentapetalae</taxon>
        <taxon>rosids</taxon>
        <taxon>fabids</taxon>
        <taxon>Fabales</taxon>
        <taxon>Fabaceae</taxon>
        <taxon>Papilionoideae</taxon>
        <taxon>50 kb inversion clade</taxon>
        <taxon>NPAAA clade</taxon>
        <taxon>indigoferoid/millettioid clade</taxon>
        <taxon>Phaseoleae</taxon>
        <taxon>Flemingia</taxon>
    </lineage>
</organism>
<gene>
    <name evidence="1" type="ORF">Fmac_004600</name>
</gene>
<name>A0ABD1N5I1_9FABA</name>
<dbReference type="EMBL" id="JBGMDY010000002">
    <property type="protein sequence ID" value="KAL2343315.1"/>
    <property type="molecule type" value="Genomic_DNA"/>
</dbReference>
<reference evidence="1 2" key="1">
    <citation type="submission" date="2024-08" db="EMBL/GenBank/DDBJ databases">
        <title>Insights into the chromosomal genome structure of Flemingia macrophylla.</title>
        <authorList>
            <person name="Ding Y."/>
            <person name="Zhao Y."/>
            <person name="Bi W."/>
            <person name="Wu M."/>
            <person name="Zhao G."/>
            <person name="Gong Y."/>
            <person name="Li W."/>
            <person name="Zhang P."/>
        </authorList>
    </citation>
    <scope>NUCLEOTIDE SEQUENCE [LARGE SCALE GENOMIC DNA]</scope>
    <source>
        <strain evidence="1">DYQJB</strain>
        <tissue evidence="1">Leaf</tissue>
    </source>
</reference>
<dbReference type="Proteomes" id="UP001603857">
    <property type="component" value="Unassembled WGS sequence"/>
</dbReference>
<keyword evidence="2" id="KW-1185">Reference proteome</keyword>
<sequence>MPPRLNHPFELLKKNIRRCIIIQMRPQLLVLSFLSPNHMNRVKIPVQPSTNLSYNIHQPLGFPQSMPRPLNILSSLTFTNPIPIILRLGCIKLPPYNRTLVFLKLHRSHLVSDNFSNRNFLLLHMSFIPLLPISHELTLLHNGSCLLQMLEIEIVPKILPFLILITRVISCCEANTQIHNKSPIQKHGFPQPTQETPHIMIHPLAIIPTTRVIQILPIPKVTLRSQSGNRVIDLIVPGGNPRRRHRLAPASTGHVPASIDAGVPPAGVHHLVAAIIGDGDLEAAKVAVLAPGALALVPEAPGDVALAGGGALDRRLVVEEGDGLESAEVEALNGNEDARVGAV</sequence>